<keyword evidence="2" id="KW-1185">Reference proteome</keyword>
<proteinExistence type="predicted"/>
<dbReference type="Proteomes" id="UP000199581">
    <property type="component" value="Unassembled WGS sequence"/>
</dbReference>
<evidence type="ECO:0000313" key="2">
    <source>
        <dbReference type="Proteomes" id="UP000199581"/>
    </source>
</evidence>
<accession>A0A8G2C6A7</accession>
<comment type="caution">
    <text evidence="1">The sequence shown here is derived from an EMBL/GenBank/DDBJ whole genome shotgun (WGS) entry which is preliminary data.</text>
</comment>
<dbReference type="EMBL" id="FOTO01000024">
    <property type="protein sequence ID" value="SFM23373.1"/>
    <property type="molecule type" value="Genomic_DNA"/>
</dbReference>
<organism evidence="1 2">
    <name type="scientific">Desulfomicrobium norvegicum (strain DSM 1741 / NCIMB 8310)</name>
    <name type="common">Desulfovibrio baculatus (strain Norway 4)</name>
    <name type="synonym">Desulfovibrio desulfuricans (strain Norway 4)</name>
    <dbReference type="NCBI Taxonomy" id="52561"/>
    <lineage>
        <taxon>Bacteria</taxon>
        <taxon>Pseudomonadati</taxon>
        <taxon>Thermodesulfobacteriota</taxon>
        <taxon>Desulfovibrionia</taxon>
        <taxon>Desulfovibrionales</taxon>
        <taxon>Desulfomicrobiaceae</taxon>
        <taxon>Desulfomicrobium</taxon>
    </lineage>
</organism>
<protein>
    <submittedName>
        <fullName evidence="1">Type I restriction enzyme, R subunit</fullName>
    </submittedName>
</protein>
<dbReference type="AlphaFoldDB" id="A0A8G2C6A7"/>
<reference evidence="1 2" key="1">
    <citation type="submission" date="2016-10" db="EMBL/GenBank/DDBJ databases">
        <authorList>
            <person name="Varghese N."/>
            <person name="Submissions S."/>
        </authorList>
    </citation>
    <scope>NUCLEOTIDE SEQUENCE [LARGE SCALE GENOMIC DNA]</scope>
    <source>
        <strain evidence="1 2">DSM 1741</strain>
    </source>
</reference>
<gene>
    <name evidence="1" type="ORF">SAMN05421830_1244</name>
</gene>
<name>A0A8G2C6A7_DESNO</name>
<dbReference type="RefSeq" id="WP_092194659.1">
    <property type="nucleotide sequence ID" value="NZ_FOTO01000024.1"/>
</dbReference>
<evidence type="ECO:0000313" key="1">
    <source>
        <dbReference type="EMBL" id="SFM23373.1"/>
    </source>
</evidence>
<sequence>MSLNESIIEDAVLEWFEELGYATSHGPMLAPDEPATERDSFTDLLLIARQREAIRHLHPAMPKEVHATIQRFKFGWGGV</sequence>
<dbReference type="OrthoDB" id="9806724at2"/>